<gene>
    <name evidence="1" type="ordered locus">CpB0371</name>
</gene>
<organism evidence="1 2">
    <name type="scientific">Chlamydia pneumoniae</name>
    <name type="common">Chlamydophila pneumoniae</name>
    <dbReference type="NCBI Taxonomy" id="83558"/>
    <lineage>
        <taxon>Bacteria</taxon>
        <taxon>Pseudomonadati</taxon>
        <taxon>Chlamydiota</taxon>
        <taxon>Chlamydiia</taxon>
        <taxon>Chlamydiales</taxon>
        <taxon>Chlamydiaceae</taxon>
        <taxon>Chlamydia/Chlamydophila group</taxon>
        <taxon>Chlamydia</taxon>
    </lineage>
</organism>
<evidence type="ECO:0000313" key="1">
    <source>
        <dbReference type="EMBL" id="AAP98302.1"/>
    </source>
</evidence>
<dbReference type="EMBL" id="AE009440">
    <property type="protein sequence ID" value="AAP98302.1"/>
    <property type="molecule type" value="Genomic_DNA"/>
</dbReference>
<sequence>MQPAIVKIAPTIKRRMRGSHSLIRSARVEVGRGALLVVAFRLVAAFSIDGTPIGDVDIAT</sequence>
<protein>
    <submittedName>
        <fullName evidence="1">Uncharacterized protein</fullName>
    </submittedName>
</protein>
<reference evidence="1" key="1">
    <citation type="submission" date="2002-05" db="EMBL/GenBank/DDBJ databases">
        <title>The genome sequence of Chlamydia pneumoniae TW183 and comparison with other Chlamydia strains based on whole genome sequence analysis.</title>
        <authorList>
            <person name="Geng M.M."/>
            <person name="Schuhmacher A."/>
            <person name="Muehldorfer I."/>
            <person name="Bensch K.W."/>
            <person name="Schaefer K.P."/>
            <person name="Schneider S."/>
            <person name="Pohl T."/>
            <person name="Essig A."/>
            <person name="Marre R."/>
            <person name="Melchers K."/>
        </authorList>
    </citation>
    <scope>NUCLEOTIDE SEQUENCE [LARGE SCALE GENOMIC DNA]</scope>
    <source>
        <strain evidence="1">TW-183</strain>
    </source>
</reference>
<proteinExistence type="predicted"/>
<dbReference type="Proteomes" id="UP000000424">
    <property type="component" value="Chromosome"/>
</dbReference>
<evidence type="ECO:0000313" key="2">
    <source>
        <dbReference type="Proteomes" id="UP000000424"/>
    </source>
</evidence>
<keyword evidence="2" id="KW-1185">Reference proteome</keyword>
<name>A0ABM5LCN6_CHLPN</name>
<accession>A0ABM5LCN6</accession>